<feature type="compositionally biased region" description="Basic and acidic residues" evidence="1">
    <location>
        <begin position="612"/>
        <end position="635"/>
    </location>
</feature>
<reference evidence="2 3" key="1">
    <citation type="submission" date="2019-10" db="EMBL/GenBank/DDBJ databases">
        <authorList>
            <person name="Palmer J.M."/>
        </authorList>
    </citation>
    <scope>NUCLEOTIDE SEQUENCE [LARGE SCALE GENOMIC DNA]</scope>
    <source>
        <strain evidence="2 3">TWF696</strain>
    </source>
</reference>
<evidence type="ECO:0000313" key="3">
    <source>
        <dbReference type="Proteomes" id="UP001375240"/>
    </source>
</evidence>
<feature type="compositionally biased region" description="Basic residues" evidence="1">
    <location>
        <begin position="122"/>
        <end position="139"/>
    </location>
</feature>
<feature type="compositionally biased region" description="Basic and acidic residues" evidence="1">
    <location>
        <begin position="415"/>
        <end position="428"/>
    </location>
</feature>
<protein>
    <recommendedName>
        <fullName evidence="4">Fork-head domain-containing protein</fullName>
    </recommendedName>
</protein>
<feature type="region of interest" description="Disordered" evidence="1">
    <location>
        <begin position="1"/>
        <end position="182"/>
    </location>
</feature>
<dbReference type="AlphaFoldDB" id="A0AAV9U617"/>
<dbReference type="EMBL" id="JAVHNQ010000013">
    <property type="protein sequence ID" value="KAK6333970.1"/>
    <property type="molecule type" value="Genomic_DNA"/>
</dbReference>
<gene>
    <name evidence="2" type="ORF">TWF696_002481</name>
</gene>
<evidence type="ECO:0000256" key="1">
    <source>
        <dbReference type="SAM" id="MobiDB-lite"/>
    </source>
</evidence>
<name>A0AAV9U617_9PEZI</name>
<feature type="region of interest" description="Disordered" evidence="1">
    <location>
        <begin position="415"/>
        <end position="654"/>
    </location>
</feature>
<feature type="compositionally biased region" description="Low complexity" evidence="1">
    <location>
        <begin position="531"/>
        <end position="546"/>
    </location>
</feature>
<keyword evidence="3" id="KW-1185">Reference proteome</keyword>
<comment type="caution">
    <text evidence="2">The sequence shown here is derived from an EMBL/GenBank/DDBJ whole genome shotgun (WGS) entry which is preliminary data.</text>
</comment>
<dbReference type="Proteomes" id="UP001375240">
    <property type="component" value="Unassembled WGS sequence"/>
</dbReference>
<evidence type="ECO:0008006" key="4">
    <source>
        <dbReference type="Google" id="ProtNLM"/>
    </source>
</evidence>
<accession>A0AAV9U617</accession>
<feature type="compositionally biased region" description="Acidic residues" evidence="1">
    <location>
        <begin position="567"/>
        <end position="608"/>
    </location>
</feature>
<organism evidence="2 3">
    <name type="scientific">Orbilia brochopaga</name>
    <dbReference type="NCBI Taxonomy" id="3140254"/>
    <lineage>
        <taxon>Eukaryota</taxon>
        <taxon>Fungi</taxon>
        <taxon>Dikarya</taxon>
        <taxon>Ascomycota</taxon>
        <taxon>Pezizomycotina</taxon>
        <taxon>Orbiliomycetes</taxon>
        <taxon>Orbiliales</taxon>
        <taxon>Orbiliaceae</taxon>
        <taxon>Orbilia</taxon>
    </lineage>
</organism>
<feature type="compositionally biased region" description="Polar residues" evidence="1">
    <location>
        <begin position="467"/>
        <end position="478"/>
    </location>
</feature>
<evidence type="ECO:0000313" key="2">
    <source>
        <dbReference type="EMBL" id="KAK6333970.1"/>
    </source>
</evidence>
<sequence length="654" mass="71939">MNIESRDPELTRSPPTAVDSDKEMEDAPAASTPPTLPEQAPAETQIDAPTTEHIELVLFNTEEESTENIHTQKHVSFAEPDTQQQETVTGDLKEYLLRDSNSGSDADSDDSSTTITPQTMHNKPRGRDRRVRPSPRPRPPRSPMRIPPVHLGDGIHQDTEDVGIAPFPPKGTVSRKTKGRPGRLTMSMTLTYPRASYDLIPDNPGWSLVRIRNSVRLHTGPDSEVVKYLSVFIFTGHTKRLDKTGWQTFEQLNKPWGIRMLRLFHARNPFKPKDPRIDDPKVIATEWKGQRREWFNGVDPGEAERAIKQSYLAKKAAQKAAENTKTAGTKSLVALKTTTQRQSPQGGDDVDDHDDLTFNPNDFAVGETRIISNDELMALLDSDTNLAKAEEVHNTFQIEIKGMIDDTAVRRGAHELPKNTDGIEKEETSGEQDTEVVKRSSTPIFKDLEMESTDNSSWLGKKILETPETTQAEGANTSDGKHTTGETASRASSDLGELSDAFDASTISGGASHTSEKKEVEIGTGTTAPATEQGETTTKQVTEQEQNAIEHATEEEQSTTEPTSESALDDDEGLGEDIDNEGGQGEDQDGDHDMGVADDEQDDNELVADDPNGTKRSRDSAGSHRGDLKRAKFLEPDSPEQTSLVEDGKTEQDS</sequence>
<proteinExistence type="predicted"/>
<feature type="compositionally biased region" description="Basic and acidic residues" evidence="1">
    <location>
        <begin position="1"/>
        <end position="10"/>
    </location>
</feature>